<proteinExistence type="inferred from homology"/>
<dbReference type="InterPro" id="IPR016161">
    <property type="entry name" value="Ald_DH/histidinol_DH"/>
</dbReference>
<evidence type="ECO:0000256" key="4">
    <source>
        <dbReference type="ARBA" id="ARBA00037885"/>
    </source>
</evidence>
<dbReference type="InterPro" id="IPR016160">
    <property type="entry name" value="Ald_DH_CS_CYS"/>
</dbReference>
<dbReference type="GO" id="GO:0004030">
    <property type="term" value="F:aldehyde dehydrogenase [NAD(P)+] activity"/>
    <property type="evidence" value="ECO:0007669"/>
    <property type="project" value="UniProtKB-ARBA"/>
</dbReference>
<organism evidence="10 11">
    <name type="scientific">Vibrio furnissii</name>
    <dbReference type="NCBI Taxonomy" id="29494"/>
    <lineage>
        <taxon>Bacteria</taxon>
        <taxon>Pseudomonadati</taxon>
        <taxon>Pseudomonadota</taxon>
        <taxon>Gammaproteobacteria</taxon>
        <taxon>Vibrionales</taxon>
        <taxon>Vibrionaceae</taxon>
        <taxon>Vibrio</taxon>
    </lineage>
</organism>
<dbReference type="Pfam" id="PF00171">
    <property type="entry name" value="Aldedh"/>
    <property type="match status" value="1"/>
</dbReference>
<keyword evidence="3" id="KW-0843">Virulence</keyword>
<dbReference type="Proteomes" id="UP000051221">
    <property type="component" value="Unassembled WGS sequence"/>
</dbReference>
<dbReference type="InterPro" id="IPR015590">
    <property type="entry name" value="Aldehyde_DH_dom"/>
</dbReference>
<dbReference type="InParanoid" id="A0A0Q2MAL4"/>
<sequence length="495" mass="53950">MRTQQQWMDLRQQHNIEGRAFINGQYQDSLSGETFEVINPATEEVIAYVARCSDQDAIAAVEYAKGAFRSGEWAGQSPAARKQVLLKLADLIEQEKETLALLETLDTGKPISHSYQTDIPGAASCLRWYAEAIDKIYGEVATTEHNVHAYITHQAVGVVAAIVPWNFPLWLACWKIGPALAAGNSVILKPSEKSPLTAIFLGQLAQQAGLPNGVFQVLPGFGHEVGDALARHHDVDCIAFTGSTRVARQLMICSGESNMKRVWAEAGGKNANIVFADYKNLDKAAQETAAGCFYNQGEVCVAATRLLVHESIKEEFVRKVIAASEAFTPKDPLDPSSSMGALIDQEHKNKVLSYIRQGVEEGATQLCGGSVQCKGAFVSPVILDNVTNDMTVAQEEIFGPVLCVIPFSTEEEAIQIANDSPYGLGAALWTSDLDRAHRVARKLEAGSVWINNYNEGDMTVPFGGFKQSGNGRDKSLHALEKFTEVKTTWLRLGSY</sequence>
<evidence type="ECO:0000313" key="11">
    <source>
        <dbReference type="Proteomes" id="UP000051221"/>
    </source>
</evidence>
<comment type="function">
    <text evidence="6">May be involved in V.cholerae virulence, as its expression is under the control of ToxR, a transcriptional activator of several genes associated with virulence.</text>
</comment>
<accession>A0A0Q2MAL4</accession>
<dbReference type="PROSITE" id="PS00687">
    <property type="entry name" value="ALDEHYDE_DEHYDR_GLU"/>
    <property type="match status" value="1"/>
</dbReference>
<evidence type="ECO:0000256" key="1">
    <source>
        <dbReference type="ARBA" id="ARBA00009986"/>
    </source>
</evidence>
<evidence type="ECO:0000256" key="7">
    <source>
        <dbReference type="PROSITE-ProRule" id="PRU10007"/>
    </source>
</evidence>
<feature type="active site" evidence="7">
    <location>
        <position position="265"/>
    </location>
</feature>
<dbReference type="Gene3D" id="3.40.309.10">
    <property type="entry name" value="Aldehyde Dehydrogenase, Chain A, domain 2"/>
    <property type="match status" value="1"/>
</dbReference>
<evidence type="ECO:0000313" key="10">
    <source>
        <dbReference type="EMBL" id="KQH84834.1"/>
    </source>
</evidence>
<keyword evidence="11" id="KW-1185">Reference proteome</keyword>
<dbReference type="FunCoup" id="A0A0Q2MAL4">
    <property type="interactions" value="336"/>
</dbReference>
<dbReference type="PANTHER" id="PTHR11699">
    <property type="entry name" value="ALDEHYDE DEHYDROGENASE-RELATED"/>
    <property type="match status" value="1"/>
</dbReference>
<comment type="pathway">
    <text evidence="4">Alcohol metabolism; ethanol degradation; acetate from ethanol: step 2/2.</text>
</comment>
<keyword evidence="2 8" id="KW-0560">Oxidoreductase</keyword>
<dbReference type="PROSITE" id="PS00070">
    <property type="entry name" value="ALDEHYDE_DEHYDR_CYS"/>
    <property type="match status" value="1"/>
</dbReference>
<dbReference type="RefSeq" id="WP_055466590.1">
    <property type="nucleotide sequence ID" value="NZ_LKHS01000015.1"/>
</dbReference>
<evidence type="ECO:0000256" key="6">
    <source>
        <dbReference type="ARBA" id="ARBA00060236"/>
    </source>
</evidence>
<gene>
    <name evidence="10" type="ORF">AMR76_16185</name>
</gene>
<dbReference type="InterPro" id="IPR016163">
    <property type="entry name" value="Ald_DH_C"/>
</dbReference>
<protein>
    <recommendedName>
        <fullName evidence="5">Aldehyde dehydrogenase</fullName>
    </recommendedName>
</protein>
<evidence type="ECO:0000256" key="8">
    <source>
        <dbReference type="RuleBase" id="RU003345"/>
    </source>
</evidence>
<dbReference type="Gene3D" id="3.40.605.10">
    <property type="entry name" value="Aldehyde Dehydrogenase, Chain A, domain 1"/>
    <property type="match status" value="1"/>
</dbReference>
<evidence type="ECO:0000256" key="2">
    <source>
        <dbReference type="ARBA" id="ARBA00023002"/>
    </source>
</evidence>
<evidence type="ECO:0000259" key="9">
    <source>
        <dbReference type="Pfam" id="PF00171"/>
    </source>
</evidence>
<dbReference type="AlphaFoldDB" id="A0A0Q2MAL4"/>
<name>A0A0Q2MAL4_VIBFU</name>
<dbReference type="SUPFAM" id="SSF53720">
    <property type="entry name" value="ALDH-like"/>
    <property type="match status" value="1"/>
</dbReference>
<dbReference type="FunFam" id="3.40.309.10:FF:000012">
    <property type="entry name" value="Betaine aldehyde dehydrogenase"/>
    <property type="match status" value="1"/>
</dbReference>
<dbReference type="FunFam" id="3.40.605.10:FF:000001">
    <property type="entry name" value="Aldehyde dehydrogenase 1"/>
    <property type="match status" value="1"/>
</dbReference>
<dbReference type="InterPro" id="IPR029510">
    <property type="entry name" value="Ald_DH_CS_GLU"/>
</dbReference>
<reference evidence="10 11" key="1">
    <citation type="submission" date="2015-08" db="EMBL/GenBank/DDBJ databases">
        <title>Antibacterial properties of a collection of Vibrionaceae strains.</title>
        <authorList>
            <person name="Giubergia S."/>
        </authorList>
    </citation>
    <scope>NUCLEOTIDE SEQUENCE [LARGE SCALE GENOMIC DNA]</scope>
    <source>
        <strain evidence="10 11">S0821</strain>
    </source>
</reference>
<feature type="domain" description="Aldehyde dehydrogenase" evidence="9">
    <location>
        <begin position="31"/>
        <end position="487"/>
    </location>
</feature>
<dbReference type="EMBL" id="LKHS01000015">
    <property type="protein sequence ID" value="KQH84834.1"/>
    <property type="molecule type" value="Genomic_DNA"/>
</dbReference>
<comment type="similarity">
    <text evidence="1 8">Belongs to the aldehyde dehydrogenase family.</text>
</comment>
<dbReference type="CDD" id="cd07112">
    <property type="entry name" value="ALDH_GABALDH-PuuC"/>
    <property type="match status" value="1"/>
</dbReference>
<evidence type="ECO:0000256" key="3">
    <source>
        <dbReference type="ARBA" id="ARBA00023026"/>
    </source>
</evidence>
<evidence type="ECO:0000256" key="5">
    <source>
        <dbReference type="ARBA" id="ARBA00044146"/>
    </source>
</evidence>
<comment type="caution">
    <text evidence="10">The sequence shown here is derived from an EMBL/GenBank/DDBJ whole genome shotgun (WGS) entry which is preliminary data.</text>
</comment>
<dbReference type="InterPro" id="IPR016162">
    <property type="entry name" value="Ald_DH_N"/>
</dbReference>